<accession>A0A0P1IKF9</accession>
<protein>
    <recommendedName>
        <fullName evidence="3">Site-specific recombinase XerD</fullName>
    </recommendedName>
</protein>
<sequence>MKNIDQNSGRHHAVLIHRTENKSHPITPVLWLFNDKRPKVFHLLFDYFVDNQSKSLGWKRRAARAIGLFFDFCSVYEFDNANSIRNVHSATCKAFIRAIQRGTIPHNGVDPTGLCWVPMSPNVVCELARHLEQFIEGVLGNLESLGSDHPLKPLARTFSSKPRNEGEFVCFLVSAKRRHEKCFLRHLKDDAKEAERLRKSSRESLGLDKLASGRRSVKHMDPQLIVNMLEFGFVKNETADSLFDREDVTAKMIFLLLMGAGLRLSEPLQLWFNDVVYFTFD</sequence>
<name>A0A0P1IKF9_9RHOB</name>
<dbReference type="OrthoDB" id="2078692at2"/>
<organism evidence="1 2">
    <name type="scientific">Ruegeria denitrificans</name>
    <dbReference type="NCBI Taxonomy" id="1715692"/>
    <lineage>
        <taxon>Bacteria</taxon>
        <taxon>Pseudomonadati</taxon>
        <taxon>Pseudomonadota</taxon>
        <taxon>Alphaproteobacteria</taxon>
        <taxon>Rhodobacterales</taxon>
        <taxon>Roseobacteraceae</taxon>
        <taxon>Ruegeria</taxon>
    </lineage>
</organism>
<keyword evidence="2" id="KW-1185">Reference proteome</keyword>
<dbReference type="STRING" id="1715692.RUE5091_02324"/>
<gene>
    <name evidence="1" type="ORF">RUE5091_02324</name>
</gene>
<dbReference type="EMBL" id="CYUD01000006">
    <property type="protein sequence ID" value="CUK02027.1"/>
    <property type="molecule type" value="Genomic_DNA"/>
</dbReference>
<reference evidence="2" key="1">
    <citation type="submission" date="2015-09" db="EMBL/GenBank/DDBJ databases">
        <authorList>
            <person name="Rodrigo-Torres L."/>
            <person name="Arahal D.R."/>
        </authorList>
    </citation>
    <scope>NUCLEOTIDE SEQUENCE [LARGE SCALE GENOMIC DNA]</scope>
    <source>
        <strain evidence="2">CECT 5091</strain>
    </source>
</reference>
<dbReference type="AlphaFoldDB" id="A0A0P1IKF9"/>
<dbReference type="RefSeq" id="WP_058282030.1">
    <property type="nucleotide sequence ID" value="NZ_CYUD01000006.1"/>
</dbReference>
<evidence type="ECO:0000313" key="2">
    <source>
        <dbReference type="Proteomes" id="UP000051260"/>
    </source>
</evidence>
<evidence type="ECO:0000313" key="1">
    <source>
        <dbReference type="EMBL" id="CUK02027.1"/>
    </source>
</evidence>
<dbReference type="Proteomes" id="UP000051260">
    <property type="component" value="Unassembled WGS sequence"/>
</dbReference>
<proteinExistence type="predicted"/>
<evidence type="ECO:0008006" key="3">
    <source>
        <dbReference type="Google" id="ProtNLM"/>
    </source>
</evidence>